<gene>
    <name evidence="1" type="ORF">RI543_003553</name>
</gene>
<name>A0AAN7W2D8_9SACH</name>
<dbReference type="EMBL" id="JAWIZZ010000047">
    <property type="protein sequence ID" value="KAK5779661.1"/>
    <property type="molecule type" value="Genomic_DNA"/>
</dbReference>
<keyword evidence="2" id="KW-1185">Reference proteome</keyword>
<proteinExistence type="predicted"/>
<sequence length="66" mass="7643">MNTDFEYMPFSSTNGKIFNKQTQQLLMTSQRLLLNNLSFNIRQLVTSLPNLFNKAESLVNELSNPF</sequence>
<evidence type="ECO:0000313" key="2">
    <source>
        <dbReference type="Proteomes" id="UP001306508"/>
    </source>
</evidence>
<dbReference type="Proteomes" id="UP001306508">
    <property type="component" value="Unassembled WGS sequence"/>
</dbReference>
<accession>A0AAN7W2D8</accession>
<organism evidence="1 2">
    <name type="scientific">Arxiozyma heterogenica</name>
    <dbReference type="NCBI Taxonomy" id="278026"/>
    <lineage>
        <taxon>Eukaryota</taxon>
        <taxon>Fungi</taxon>
        <taxon>Dikarya</taxon>
        <taxon>Ascomycota</taxon>
        <taxon>Saccharomycotina</taxon>
        <taxon>Saccharomycetes</taxon>
        <taxon>Saccharomycetales</taxon>
        <taxon>Saccharomycetaceae</taxon>
        <taxon>Arxiozyma</taxon>
    </lineage>
</organism>
<dbReference type="AlphaFoldDB" id="A0AAN7W2D8"/>
<reference evidence="2" key="1">
    <citation type="submission" date="2023-07" db="EMBL/GenBank/DDBJ databases">
        <title>A draft genome of Kazachstania heterogenica Y-27499.</title>
        <authorList>
            <person name="Donic C."/>
            <person name="Kralova J.S."/>
            <person name="Fidel L."/>
            <person name="Ben-Dor S."/>
            <person name="Jung S."/>
        </authorList>
    </citation>
    <scope>NUCLEOTIDE SEQUENCE [LARGE SCALE GENOMIC DNA]</scope>
    <source>
        <strain evidence="2">Y27499</strain>
    </source>
</reference>
<comment type="caution">
    <text evidence="1">The sequence shown here is derived from an EMBL/GenBank/DDBJ whole genome shotgun (WGS) entry which is preliminary data.</text>
</comment>
<protein>
    <submittedName>
        <fullName evidence="1">Uncharacterized protein</fullName>
    </submittedName>
</protein>
<evidence type="ECO:0000313" key="1">
    <source>
        <dbReference type="EMBL" id="KAK5779661.1"/>
    </source>
</evidence>